<evidence type="ECO:0000313" key="2">
    <source>
        <dbReference type="EMBL" id="PQQ66742.1"/>
    </source>
</evidence>
<protein>
    <submittedName>
        <fullName evidence="2">Uncharacterized protein</fullName>
    </submittedName>
</protein>
<accession>A0A2S8RAC6</accession>
<comment type="caution">
    <text evidence="2">The sequence shown here is derived from an EMBL/GenBank/DDBJ whole genome shotgun (WGS) entry which is preliminary data.</text>
</comment>
<gene>
    <name evidence="2" type="ORF">B9R14_08265</name>
</gene>
<dbReference type="Proteomes" id="UP000239720">
    <property type="component" value="Unassembled WGS sequence"/>
</dbReference>
<proteinExistence type="inferred from homology"/>
<dbReference type="OrthoDB" id="2162583at2"/>
<dbReference type="EMBL" id="NEMB01000003">
    <property type="protein sequence ID" value="PQQ66742.1"/>
    <property type="molecule type" value="Genomic_DNA"/>
</dbReference>
<evidence type="ECO:0000313" key="3">
    <source>
        <dbReference type="Proteomes" id="UP000239720"/>
    </source>
</evidence>
<organism evidence="2 3">
    <name type="scientific">Acetivibrio saccincola</name>
    <dbReference type="NCBI Taxonomy" id="1677857"/>
    <lineage>
        <taxon>Bacteria</taxon>
        <taxon>Bacillati</taxon>
        <taxon>Bacillota</taxon>
        <taxon>Clostridia</taxon>
        <taxon>Eubacteriales</taxon>
        <taxon>Oscillospiraceae</taxon>
        <taxon>Acetivibrio</taxon>
    </lineage>
</organism>
<dbReference type="AlphaFoldDB" id="A0A2S8RAC6"/>
<evidence type="ECO:0000256" key="1">
    <source>
        <dbReference type="ARBA" id="ARBA00006539"/>
    </source>
</evidence>
<dbReference type="Pfam" id="PF06782">
    <property type="entry name" value="UPF0236"/>
    <property type="match status" value="1"/>
</dbReference>
<sequence length="65" mass="7445">MEAIKNAKRYILNNWDGIEIRSNRGIVGCSAEGHVSHVFSSRLSSRPKGWSRKGIIKENNWLNMM</sequence>
<reference evidence="2 3" key="1">
    <citation type="journal article" date="2018" name="Syst. Appl. Microbiol.">
        <title>Characterization and high-quality draft genome sequence of Herbivorax saccincola A7, an anaerobic, alkaliphilic, thermophilic, cellulolytic, and xylanolytic bacterium.</title>
        <authorList>
            <person name="Aikawa S."/>
            <person name="Baramee S."/>
            <person name="Sermsathanaswadi J."/>
            <person name="Thianheng P."/>
            <person name="Tachaapaikoon C."/>
            <person name="Shikata A."/>
            <person name="Waeonukul R."/>
            <person name="Pason P."/>
            <person name="Ratanakhanokchai K."/>
            <person name="Kosugi A."/>
        </authorList>
    </citation>
    <scope>NUCLEOTIDE SEQUENCE [LARGE SCALE GENOMIC DNA]</scope>
    <source>
        <strain evidence="2 3">A7</strain>
    </source>
</reference>
<name>A0A2S8RAC6_9FIRM</name>
<comment type="similarity">
    <text evidence="1">Belongs to the UPF0236 family.</text>
</comment>
<dbReference type="InterPro" id="IPR009620">
    <property type="entry name" value="UPF0236"/>
</dbReference>